<evidence type="ECO:0000256" key="1">
    <source>
        <dbReference type="SAM" id="Phobius"/>
    </source>
</evidence>
<evidence type="ECO:0000313" key="2">
    <source>
        <dbReference type="EMBL" id="GIY00857.1"/>
    </source>
</evidence>
<protein>
    <recommendedName>
        <fullName evidence="4">Transmembrane protein</fullName>
    </recommendedName>
</protein>
<gene>
    <name evidence="2" type="ORF">CDAR_212771</name>
</gene>
<keyword evidence="1" id="KW-0812">Transmembrane</keyword>
<reference evidence="2 3" key="1">
    <citation type="submission" date="2021-06" db="EMBL/GenBank/DDBJ databases">
        <title>Caerostris darwini draft genome.</title>
        <authorList>
            <person name="Kono N."/>
            <person name="Arakawa K."/>
        </authorList>
    </citation>
    <scope>NUCLEOTIDE SEQUENCE [LARGE SCALE GENOMIC DNA]</scope>
</reference>
<evidence type="ECO:0008006" key="4">
    <source>
        <dbReference type="Google" id="ProtNLM"/>
    </source>
</evidence>
<keyword evidence="1" id="KW-0472">Membrane</keyword>
<keyword evidence="1" id="KW-1133">Transmembrane helix</keyword>
<accession>A0AAV4PY79</accession>
<evidence type="ECO:0000313" key="3">
    <source>
        <dbReference type="Proteomes" id="UP001054837"/>
    </source>
</evidence>
<proteinExistence type="predicted"/>
<dbReference type="Proteomes" id="UP001054837">
    <property type="component" value="Unassembled WGS sequence"/>
</dbReference>
<dbReference type="EMBL" id="BPLQ01003486">
    <property type="protein sequence ID" value="GIY00857.1"/>
    <property type="molecule type" value="Genomic_DNA"/>
</dbReference>
<organism evidence="2 3">
    <name type="scientific">Caerostris darwini</name>
    <dbReference type="NCBI Taxonomy" id="1538125"/>
    <lineage>
        <taxon>Eukaryota</taxon>
        <taxon>Metazoa</taxon>
        <taxon>Ecdysozoa</taxon>
        <taxon>Arthropoda</taxon>
        <taxon>Chelicerata</taxon>
        <taxon>Arachnida</taxon>
        <taxon>Araneae</taxon>
        <taxon>Araneomorphae</taxon>
        <taxon>Entelegynae</taxon>
        <taxon>Araneoidea</taxon>
        <taxon>Araneidae</taxon>
        <taxon>Caerostris</taxon>
    </lineage>
</organism>
<name>A0AAV4PY79_9ARAC</name>
<sequence length="93" mass="10563">MLNLPSFQERLTGLSHFLPPTGSSFLYWVMLVFFIAMAHLCFFFIRCGPNDKIVIGGCIIVEDERRRVLGGFALMRWGRVAFPVVMDSMMLGS</sequence>
<feature type="transmembrane region" description="Helical" evidence="1">
    <location>
        <begin position="25"/>
        <end position="45"/>
    </location>
</feature>
<keyword evidence="3" id="KW-1185">Reference proteome</keyword>
<comment type="caution">
    <text evidence="2">The sequence shown here is derived from an EMBL/GenBank/DDBJ whole genome shotgun (WGS) entry which is preliminary data.</text>
</comment>
<dbReference type="AlphaFoldDB" id="A0AAV4PY79"/>